<reference evidence="1" key="2">
    <citation type="journal article" date="2015" name="Fish Shellfish Immunol.">
        <title>Early steps in the European eel (Anguilla anguilla)-Vibrio vulnificus interaction in the gills: Role of the RtxA13 toxin.</title>
        <authorList>
            <person name="Callol A."/>
            <person name="Pajuelo D."/>
            <person name="Ebbesson L."/>
            <person name="Teles M."/>
            <person name="MacKenzie S."/>
            <person name="Amaro C."/>
        </authorList>
    </citation>
    <scope>NUCLEOTIDE SEQUENCE</scope>
</reference>
<evidence type="ECO:0000313" key="1">
    <source>
        <dbReference type="EMBL" id="JAH05606.1"/>
    </source>
</evidence>
<dbReference type="AlphaFoldDB" id="A0A0E9PLT8"/>
<dbReference type="EMBL" id="GBXM01102971">
    <property type="protein sequence ID" value="JAH05606.1"/>
    <property type="molecule type" value="Transcribed_RNA"/>
</dbReference>
<protein>
    <submittedName>
        <fullName evidence="1">Uncharacterized protein</fullName>
    </submittedName>
</protein>
<name>A0A0E9PLT8_ANGAN</name>
<reference evidence="1" key="1">
    <citation type="submission" date="2014-11" db="EMBL/GenBank/DDBJ databases">
        <authorList>
            <person name="Amaro Gonzalez C."/>
        </authorList>
    </citation>
    <scope>NUCLEOTIDE SEQUENCE</scope>
</reference>
<sequence>MRDEGADNVAYNIVFVLPGGCGHENSGRPTQSPWNDKERKEWRCGQPWDRREWARADSRFAAAWCLRWMIEWKGLWVR</sequence>
<accession>A0A0E9PLT8</accession>
<organism evidence="1">
    <name type="scientific">Anguilla anguilla</name>
    <name type="common">European freshwater eel</name>
    <name type="synonym">Muraena anguilla</name>
    <dbReference type="NCBI Taxonomy" id="7936"/>
    <lineage>
        <taxon>Eukaryota</taxon>
        <taxon>Metazoa</taxon>
        <taxon>Chordata</taxon>
        <taxon>Craniata</taxon>
        <taxon>Vertebrata</taxon>
        <taxon>Euteleostomi</taxon>
        <taxon>Actinopterygii</taxon>
        <taxon>Neopterygii</taxon>
        <taxon>Teleostei</taxon>
        <taxon>Anguilliformes</taxon>
        <taxon>Anguillidae</taxon>
        <taxon>Anguilla</taxon>
    </lineage>
</organism>
<proteinExistence type="predicted"/>